<feature type="transmembrane region" description="Helical" evidence="1">
    <location>
        <begin position="710"/>
        <end position="731"/>
    </location>
</feature>
<feature type="transmembrane region" description="Helical" evidence="1">
    <location>
        <begin position="672"/>
        <end position="694"/>
    </location>
</feature>
<sequence length="775" mass="85852">MKKILSIIIIILIITLMCYTTDVWASNKVIKAGINHNNLLLVVDNTGAVVGVYPSNLEIISDYSAVYEETYVNRTVRYNILSCRVHWGINTTAETFYVPDIDATIKIEFKENIMCYSNINVTVRDIDFFNTTLRFIIITVRLYVTLSIKMPISIMKIGTASVSSLPLGKYIIDYLFHGRNPYIYYEVVVERIIDGISHLGEYSETIFLDLSQIKVSLHAIELWLNKIEISEYLVQGDLPQGVIIKPVYNVEICGRLSQGYRGRILMAVGVLDKETVLTVTGGDATCKTISNISLSPGTNQTIHLNIRSGAFAMNLRYENISIEGTIISISNLFGRVLASGSLWSVLLQSIISVAGYHETFPLIRVEGTVTNTIFGSIECQDLIIDREDTYIFVCEKNIYGNFNLVDIENSNFSATLVVIHGGDKIWRFTTVVRVLVMDPGSIAGQVSMIYTYASNTILMGIVAILILYIVSHIKEMITAVPLFDTYMLRGALLTLVVAYAVLSIGIPLVYYVFGKIVENMPILNRYISPIPSTDIRVAFTHMVSYYDKLFITIMRDYETEFVGSIGKIMIWIQLTSISALSIMAVALALSTFWTPGAGIPFSSIFSGIMSLVFGILSMLMMQAQMGVFAVVSITITRVLVFVVTAIMISLMVIGVILMCIPTSLSQRIGEDIFGASILYMIVFPLIAPLSYAIYKHLMDTVILRGPLDTIANMCVFVPLPICFAGFVPFFVKMMTFVVASGVVVLLIVGSLGYILTRTGVATGIGEALSSLVWRG</sequence>
<name>A0A7C4D0A4_9CREN</name>
<dbReference type="EMBL" id="DTCA01000050">
    <property type="protein sequence ID" value="HGM07060.1"/>
    <property type="molecule type" value="Genomic_DNA"/>
</dbReference>
<reference evidence="2" key="1">
    <citation type="journal article" date="2020" name="mSystems">
        <title>Genome- and Community-Level Interaction Insights into Carbon Utilization and Element Cycling Functions of Hydrothermarchaeota in Hydrothermal Sediment.</title>
        <authorList>
            <person name="Zhou Z."/>
            <person name="Liu Y."/>
            <person name="Xu W."/>
            <person name="Pan J."/>
            <person name="Luo Z.H."/>
            <person name="Li M."/>
        </authorList>
    </citation>
    <scope>NUCLEOTIDE SEQUENCE [LARGE SCALE GENOMIC DNA]</scope>
    <source>
        <strain evidence="2">SpSt-658</strain>
    </source>
</reference>
<gene>
    <name evidence="2" type="ORF">ENU31_01430</name>
</gene>
<organism evidence="2">
    <name type="scientific">Ignisphaera aggregans</name>
    <dbReference type="NCBI Taxonomy" id="334771"/>
    <lineage>
        <taxon>Archaea</taxon>
        <taxon>Thermoproteota</taxon>
        <taxon>Thermoprotei</taxon>
        <taxon>Desulfurococcales</taxon>
        <taxon>Desulfurococcaceae</taxon>
        <taxon>Ignisphaera</taxon>
    </lineage>
</organism>
<accession>A0A7C4D0A4</accession>
<dbReference type="AlphaFoldDB" id="A0A7C4D0A4"/>
<feature type="transmembrane region" description="Helical" evidence="1">
    <location>
        <begin position="736"/>
        <end position="755"/>
    </location>
</feature>
<keyword evidence="1" id="KW-0472">Membrane</keyword>
<feature type="transmembrane region" description="Helical" evidence="1">
    <location>
        <begin position="627"/>
        <end position="660"/>
    </location>
</feature>
<feature type="transmembrane region" description="Helical" evidence="1">
    <location>
        <begin position="449"/>
        <end position="470"/>
    </location>
</feature>
<feature type="transmembrane region" description="Helical" evidence="1">
    <location>
        <begin position="491"/>
        <end position="513"/>
    </location>
</feature>
<proteinExistence type="predicted"/>
<feature type="transmembrane region" description="Helical" evidence="1">
    <location>
        <begin position="568"/>
        <end position="589"/>
    </location>
</feature>
<comment type="caution">
    <text evidence="2">The sequence shown here is derived from an EMBL/GenBank/DDBJ whole genome shotgun (WGS) entry which is preliminary data.</text>
</comment>
<evidence type="ECO:0000313" key="2">
    <source>
        <dbReference type="EMBL" id="HGM07060.1"/>
    </source>
</evidence>
<keyword evidence="1" id="KW-0812">Transmembrane</keyword>
<protein>
    <submittedName>
        <fullName evidence="2">Uncharacterized protein</fullName>
    </submittedName>
</protein>
<feature type="transmembrane region" description="Helical" evidence="1">
    <location>
        <begin position="601"/>
        <end position="621"/>
    </location>
</feature>
<keyword evidence="1" id="KW-1133">Transmembrane helix</keyword>
<evidence type="ECO:0000256" key="1">
    <source>
        <dbReference type="SAM" id="Phobius"/>
    </source>
</evidence>